<dbReference type="EMBL" id="DS113759">
    <property type="protein sequence ID" value="EAX96428.1"/>
    <property type="molecule type" value="Genomic_DNA"/>
</dbReference>
<dbReference type="InParanoid" id="A2FF98"/>
<keyword evidence="2" id="KW-0732">Signal</keyword>
<feature type="transmembrane region" description="Helical" evidence="1">
    <location>
        <begin position="434"/>
        <end position="457"/>
    </location>
</feature>
<dbReference type="Proteomes" id="UP000001542">
    <property type="component" value="Unassembled WGS sequence"/>
</dbReference>
<dbReference type="PANTHER" id="PTHR45661:SF3">
    <property type="entry name" value="IG-LIKE DOMAIN-CONTAINING PROTEIN"/>
    <property type="match status" value="1"/>
</dbReference>
<evidence type="ECO:0000256" key="1">
    <source>
        <dbReference type="SAM" id="Phobius"/>
    </source>
</evidence>
<protein>
    <submittedName>
        <fullName evidence="3">Surface antigen BspA-like</fullName>
    </submittedName>
</protein>
<reference evidence="3" key="2">
    <citation type="journal article" date="2007" name="Science">
        <title>Draft genome sequence of the sexually transmitted pathogen Trichomonas vaginalis.</title>
        <authorList>
            <person name="Carlton J.M."/>
            <person name="Hirt R.P."/>
            <person name="Silva J.C."/>
            <person name="Delcher A.L."/>
            <person name="Schatz M."/>
            <person name="Zhao Q."/>
            <person name="Wortman J.R."/>
            <person name="Bidwell S.L."/>
            <person name="Alsmark U.C.M."/>
            <person name="Besteiro S."/>
            <person name="Sicheritz-Ponten T."/>
            <person name="Noel C.J."/>
            <person name="Dacks J.B."/>
            <person name="Foster P.G."/>
            <person name="Simillion C."/>
            <person name="Van de Peer Y."/>
            <person name="Miranda-Saavedra D."/>
            <person name="Barton G.J."/>
            <person name="Westrop G.D."/>
            <person name="Mueller S."/>
            <person name="Dessi D."/>
            <person name="Fiori P.L."/>
            <person name="Ren Q."/>
            <person name="Paulsen I."/>
            <person name="Zhang H."/>
            <person name="Bastida-Corcuera F.D."/>
            <person name="Simoes-Barbosa A."/>
            <person name="Brown M.T."/>
            <person name="Hayes R.D."/>
            <person name="Mukherjee M."/>
            <person name="Okumura C.Y."/>
            <person name="Schneider R."/>
            <person name="Smith A.J."/>
            <person name="Vanacova S."/>
            <person name="Villalvazo M."/>
            <person name="Haas B.J."/>
            <person name="Pertea M."/>
            <person name="Feldblyum T.V."/>
            <person name="Utterback T.R."/>
            <person name="Shu C.L."/>
            <person name="Osoegawa K."/>
            <person name="de Jong P.J."/>
            <person name="Hrdy I."/>
            <person name="Horvathova L."/>
            <person name="Zubacova Z."/>
            <person name="Dolezal P."/>
            <person name="Malik S.B."/>
            <person name="Logsdon J.M. Jr."/>
            <person name="Henze K."/>
            <person name="Gupta A."/>
            <person name="Wang C.C."/>
            <person name="Dunne R.L."/>
            <person name="Upcroft J.A."/>
            <person name="Upcroft P."/>
            <person name="White O."/>
            <person name="Salzberg S.L."/>
            <person name="Tang P."/>
            <person name="Chiu C.-H."/>
            <person name="Lee Y.-S."/>
            <person name="Embley T.M."/>
            <person name="Coombs G.H."/>
            <person name="Mottram J.C."/>
            <person name="Tachezy J."/>
            <person name="Fraser-Liggett C.M."/>
            <person name="Johnson P.J."/>
        </authorList>
    </citation>
    <scope>NUCLEOTIDE SEQUENCE [LARGE SCALE GENOMIC DNA]</scope>
    <source>
        <strain evidence="3">G3</strain>
    </source>
</reference>
<name>A2FF98_TRIV3</name>
<dbReference type="PANTHER" id="PTHR45661">
    <property type="entry name" value="SURFACE ANTIGEN"/>
    <property type="match status" value="1"/>
</dbReference>
<dbReference type="InterPro" id="IPR032675">
    <property type="entry name" value="LRR_dom_sf"/>
</dbReference>
<feature type="chain" id="PRO_5002643382" evidence="2">
    <location>
        <begin position="22"/>
        <end position="481"/>
    </location>
</feature>
<evidence type="ECO:0000256" key="2">
    <source>
        <dbReference type="SAM" id="SignalP"/>
    </source>
</evidence>
<organism evidence="3 4">
    <name type="scientific">Trichomonas vaginalis (strain ATCC PRA-98 / G3)</name>
    <dbReference type="NCBI Taxonomy" id="412133"/>
    <lineage>
        <taxon>Eukaryota</taxon>
        <taxon>Metamonada</taxon>
        <taxon>Parabasalia</taxon>
        <taxon>Trichomonadida</taxon>
        <taxon>Trichomonadidae</taxon>
        <taxon>Trichomonas</taxon>
    </lineage>
</organism>
<keyword evidence="4" id="KW-1185">Reference proteome</keyword>
<sequence length="481" mass="53425">MFFCFLSIVLAAIIDENGVYGYTYDNRDFFILALPNLIGWGLGADDTYRAEKSTSPGDLNIPESIELNGKTMDVIEICTVAFKESKLTRVKFPLTIKTIADNAFESCEIEVIDLSETAVTEIPKNCFLNANKLKTLLLPHSMASCTDTSFTGTSIEVLGLDNALNFINLTEFSTLTQVIFYDYVSTIPELYFYNLPQLKKLIFNQNPTIFLDSYRKLEEVVMKPLSLKPVAKITPNFQQLIKNDKFIPKTRKIKSRKYIFEDSPDGKLNLTELQVKSIGNFAFQNDTSITYIEANTLTSIGVGSFTKCSNLQKVDLSNSKLTKIGALSFADCTNLEYIMLPSELTDVSYTSFSNSFPTIVKLSGNSVLFQGNTTGMKYIGPSNTLFGNLVATSGKDEGISLDVENSQLPNTPAGSRYIPLPTVAVATPKRELNVTYLVVCIVLAVLLICVIILNIVFARIHVKLKKRNALILCSDEEQLNK</sequence>
<evidence type="ECO:0000313" key="3">
    <source>
        <dbReference type="EMBL" id="EAX96428.1"/>
    </source>
</evidence>
<keyword evidence="1" id="KW-0812">Transmembrane</keyword>
<dbReference type="InterPro" id="IPR053139">
    <property type="entry name" value="Surface_bspA-like"/>
</dbReference>
<dbReference type="KEGG" id="tva:4754201"/>
<dbReference type="VEuPathDB" id="TrichDB:TVAGG3_0878490"/>
<dbReference type="Gene3D" id="3.80.10.10">
    <property type="entry name" value="Ribonuclease Inhibitor"/>
    <property type="match status" value="2"/>
</dbReference>
<evidence type="ECO:0000313" key="4">
    <source>
        <dbReference type="Proteomes" id="UP000001542"/>
    </source>
</evidence>
<dbReference type="RefSeq" id="XP_001309358.1">
    <property type="nucleotide sequence ID" value="XM_001309357.1"/>
</dbReference>
<dbReference type="OrthoDB" id="2013775at2759"/>
<keyword evidence="1" id="KW-0472">Membrane</keyword>
<gene>
    <name evidence="3" type="ORF">TVAG_441420</name>
</gene>
<dbReference type="SMR" id="A2FF98"/>
<reference evidence="3" key="1">
    <citation type="submission" date="2006-10" db="EMBL/GenBank/DDBJ databases">
        <authorList>
            <person name="Amadeo P."/>
            <person name="Zhao Q."/>
            <person name="Wortman J."/>
            <person name="Fraser-Liggett C."/>
            <person name="Carlton J."/>
        </authorList>
    </citation>
    <scope>NUCLEOTIDE SEQUENCE</scope>
    <source>
        <strain evidence="3">G3</strain>
    </source>
</reference>
<dbReference type="Pfam" id="PF13306">
    <property type="entry name" value="LRR_5"/>
    <property type="match status" value="2"/>
</dbReference>
<keyword evidence="1" id="KW-1133">Transmembrane helix</keyword>
<proteinExistence type="predicted"/>
<dbReference type="AlphaFoldDB" id="A2FF98"/>
<dbReference type="VEuPathDB" id="TrichDB:TVAG_441420"/>
<dbReference type="InterPro" id="IPR026906">
    <property type="entry name" value="LRR_5"/>
</dbReference>
<dbReference type="SUPFAM" id="SSF52058">
    <property type="entry name" value="L domain-like"/>
    <property type="match status" value="1"/>
</dbReference>
<dbReference type="STRING" id="5722.A2FF98"/>
<accession>A2FF98</accession>
<feature type="signal peptide" evidence="2">
    <location>
        <begin position="1"/>
        <end position="21"/>
    </location>
</feature>